<evidence type="ECO:0000313" key="1">
    <source>
        <dbReference type="EMBL" id="KAI5664891.1"/>
    </source>
</evidence>
<organism evidence="1 2">
    <name type="scientific">Catharanthus roseus</name>
    <name type="common">Madagascar periwinkle</name>
    <name type="synonym">Vinca rosea</name>
    <dbReference type="NCBI Taxonomy" id="4058"/>
    <lineage>
        <taxon>Eukaryota</taxon>
        <taxon>Viridiplantae</taxon>
        <taxon>Streptophyta</taxon>
        <taxon>Embryophyta</taxon>
        <taxon>Tracheophyta</taxon>
        <taxon>Spermatophyta</taxon>
        <taxon>Magnoliopsida</taxon>
        <taxon>eudicotyledons</taxon>
        <taxon>Gunneridae</taxon>
        <taxon>Pentapetalae</taxon>
        <taxon>asterids</taxon>
        <taxon>lamiids</taxon>
        <taxon>Gentianales</taxon>
        <taxon>Apocynaceae</taxon>
        <taxon>Rauvolfioideae</taxon>
        <taxon>Vinceae</taxon>
        <taxon>Catharanthinae</taxon>
        <taxon>Catharanthus</taxon>
    </lineage>
</organism>
<sequence length="232" mass="26264">MFKSFWGSQEQQAQPRPQEISTDSWYPPSVGSSPGSSHPATPTASSSGSFGAKAADRPHSLSHVSPAEAAGIIASLKDKGVDELRKLLSDKDAYHNFLLSLEPVKTQNKVRDELRNETLQLARENLEKEPRIMELRNQCRIIRTTELAAAKEKMHELERKKEEALRFYSPASLLHRLQEAMNVTDDESEALHRQLLERETDLTSFIQKYKKMRNTYHKRALTHLAAKTSVNG</sequence>
<comment type="caution">
    <text evidence="1">The sequence shown here is derived from an EMBL/GenBank/DDBJ whole genome shotgun (WGS) entry which is preliminary data.</text>
</comment>
<proteinExistence type="predicted"/>
<protein>
    <submittedName>
        <fullName evidence="1">Uncharacterized protein</fullName>
    </submittedName>
</protein>
<reference evidence="2" key="1">
    <citation type="journal article" date="2023" name="Nat. Plants">
        <title>Single-cell RNA sequencing provides a high-resolution roadmap for understanding the multicellular compartmentation of specialized metabolism.</title>
        <authorList>
            <person name="Sun S."/>
            <person name="Shen X."/>
            <person name="Li Y."/>
            <person name="Li Y."/>
            <person name="Wang S."/>
            <person name="Li R."/>
            <person name="Zhang H."/>
            <person name="Shen G."/>
            <person name="Guo B."/>
            <person name="Wei J."/>
            <person name="Xu J."/>
            <person name="St-Pierre B."/>
            <person name="Chen S."/>
            <person name="Sun C."/>
        </authorList>
    </citation>
    <scope>NUCLEOTIDE SEQUENCE [LARGE SCALE GENOMIC DNA]</scope>
</reference>
<evidence type="ECO:0000313" key="2">
    <source>
        <dbReference type="Proteomes" id="UP001060085"/>
    </source>
</evidence>
<keyword evidence="2" id="KW-1185">Reference proteome</keyword>
<gene>
    <name evidence="1" type="ORF">M9H77_24214</name>
</gene>
<dbReference type="EMBL" id="CM044705">
    <property type="protein sequence ID" value="KAI5664891.1"/>
    <property type="molecule type" value="Genomic_DNA"/>
</dbReference>
<accession>A0ACC0AZM3</accession>
<name>A0ACC0AZM3_CATRO</name>
<dbReference type="Proteomes" id="UP001060085">
    <property type="component" value="Linkage Group LG05"/>
</dbReference>